<reference evidence="2 3" key="1">
    <citation type="submission" date="2010-12" db="EMBL/GenBank/DDBJ databases">
        <authorList>
            <person name="Muzny D."/>
            <person name="Qin X."/>
            <person name="Deng J."/>
            <person name="Jiang H."/>
            <person name="Liu Y."/>
            <person name="Qu J."/>
            <person name="Song X.-Z."/>
            <person name="Zhang L."/>
            <person name="Thornton R."/>
            <person name="Coyle M."/>
            <person name="Francisco L."/>
            <person name="Jackson L."/>
            <person name="Javaid M."/>
            <person name="Korchina V."/>
            <person name="Kovar C."/>
            <person name="Mata R."/>
            <person name="Mathew T."/>
            <person name="Ngo R."/>
            <person name="Nguyen L."/>
            <person name="Nguyen N."/>
            <person name="Okwuonu G."/>
            <person name="Ongeri F."/>
            <person name="Pham C."/>
            <person name="Simmons D."/>
            <person name="Wilczek-Boney K."/>
            <person name="Hale W."/>
            <person name="Jakkamsetti A."/>
            <person name="Pham P."/>
            <person name="Ruth R."/>
            <person name="San Lucas F."/>
            <person name="Warren J."/>
            <person name="Zhang J."/>
            <person name="Zhao Z."/>
            <person name="Zhou C."/>
            <person name="Zhu D."/>
            <person name="Lee S."/>
            <person name="Bess C."/>
            <person name="Blankenburg K."/>
            <person name="Forbes L."/>
            <person name="Fu Q."/>
            <person name="Gubbala S."/>
            <person name="Hirani K."/>
            <person name="Jayaseelan J.C."/>
            <person name="Lara F."/>
            <person name="Munidasa M."/>
            <person name="Palculict T."/>
            <person name="Patil S."/>
            <person name="Pu L.-L."/>
            <person name="Saada N."/>
            <person name="Tang L."/>
            <person name="Weissenberger G."/>
            <person name="Zhu Y."/>
            <person name="Hemphill L."/>
            <person name="Shang Y."/>
            <person name="Youmans B."/>
            <person name="Ayvaz T."/>
            <person name="Ross M."/>
            <person name="Santibanez J."/>
            <person name="Aqrawi P."/>
            <person name="Gross S."/>
            <person name="Joshi V."/>
            <person name="Fowler G."/>
            <person name="Nazareth L."/>
            <person name="Reid J."/>
            <person name="Worley K."/>
            <person name="Petrosino J."/>
            <person name="Highlander S."/>
            <person name="Gibbs R."/>
        </authorList>
    </citation>
    <scope>NUCLEOTIDE SEQUENCE [LARGE SCALE GENOMIC DNA]</scope>
    <source>
        <strain evidence="2 3">DSM 3986</strain>
    </source>
</reference>
<organism evidence="2 3">
    <name type="scientific">Lachnoanaerobaculum saburreum DSM 3986</name>
    <dbReference type="NCBI Taxonomy" id="887325"/>
    <lineage>
        <taxon>Bacteria</taxon>
        <taxon>Bacillati</taxon>
        <taxon>Bacillota</taxon>
        <taxon>Clostridia</taxon>
        <taxon>Lachnospirales</taxon>
        <taxon>Lachnospiraceae</taxon>
        <taxon>Lachnoanaerobaculum</taxon>
    </lineage>
</organism>
<evidence type="ECO:0000256" key="1">
    <source>
        <dbReference type="SAM" id="Phobius"/>
    </source>
</evidence>
<keyword evidence="2" id="KW-0378">Hydrolase</keyword>
<dbReference type="EMBL" id="AEPW01000024">
    <property type="protein sequence ID" value="EFU77413.1"/>
    <property type="molecule type" value="Genomic_DNA"/>
</dbReference>
<name>E6LLC5_9FIRM</name>
<sequence length="212" mass="23090">MLGKTHFSVGMATGLMLCRPQSIAMLVAGTAIAGFGGIISDIDVGTSDAHNKVERIIGLAVFSILGVVTADAIFHVGIYNRLTADSNILRLIIGISAFLGICAFGMKQPHRSFMHSLSALFSLSFFVYIIFPDIVPYFFVGFISHIVIDVLNGKREKIFWPVGKGFALHLCVADGPVNKLLFHISNIATTLLILTSRPVQTTAMNIFRIIHR</sequence>
<protein>
    <submittedName>
        <fullName evidence="2">Putative membrane-bound metal-dependent hydrolase</fullName>
    </submittedName>
</protein>
<gene>
    <name evidence="2" type="ORF">HMPREF0381_0760</name>
</gene>
<feature type="transmembrane region" description="Helical" evidence="1">
    <location>
        <begin position="88"/>
        <end position="106"/>
    </location>
</feature>
<accession>E6LLC5</accession>
<evidence type="ECO:0000313" key="3">
    <source>
        <dbReference type="Proteomes" id="UP000003434"/>
    </source>
</evidence>
<feature type="transmembrane region" description="Helical" evidence="1">
    <location>
        <begin position="56"/>
        <end position="76"/>
    </location>
</feature>
<dbReference type="AlphaFoldDB" id="E6LLC5"/>
<keyword evidence="1" id="KW-0472">Membrane</keyword>
<dbReference type="Proteomes" id="UP000003434">
    <property type="component" value="Unassembled WGS sequence"/>
</dbReference>
<keyword evidence="1" id="KW-1133">Transmembrane helix</keyword>
<dbReference type="HOGENOM" id="CLU_097802_1_0_9"/>
<keyword evidence="1" id="KW-0812">Transmembrane</keyword>
<dbReference type="InterPro" id="IPR007404">
    <property type="entry name" value="YdjM-like"/>
</dbReference>
<dbReference type="Pfam" id="PF04307">
    <property type="entry name" value="YdjM"/>
    <property type="match status" value="1"/>
</dbReference>
<evidence type="ECO:0000313" key="2">
    <source>
        <dbReference type="EMBL" id="EFU77413.1"/>
    </source>
</evidence>
<proteinExistence type="predicted"/>
<dbReference type="GO" id="GO:0016787">
    <property type="term" value="F:hydrolase activity"/>
    <property type="evidence" value="ECO:0007669"/>
    <property type="project" value="UniProtKB-KW"/>
</dbReference>
<dbReference type="eggNOG" id="COG1988">
    <property type="taxonomic scope" value="Bacteria"/>
</dbReference>
<comment type="caution">
    <text evidence="2">The sequence shown here is derived from an EMBL/GenBank/DDBJ whole genome shotgun (WGS) entry which is preliminary data.</text>
</comment>
<dbReference type="RefSeq" id="WP_008750529.1">
    <property type="nucleotide sequence ID" value="NZ_GL622296.1"/>
</dbReference>
<feature type="transmembrane region" description="Helical" evidence="1">
    <location>
        <begin position="23"/>
        <end position="44"/>
    </location>
</feature>